<dbReference type="InterPro" id="IPR036390">
    <property type="entry name" value="WH_DNA-bd_sf"/>
</dbReference>
<evidence type="ECO:0000313" key="2">
    <source>
        <dbReference type="EMBL" id="EIP84767.1"/>
    </source>
</evidence>
<dbReference type="InterPro" id="IPR036388">
    <property type="entry name" value="WH-like_DNA-bd_sf"/>
</dbReference>
<protein>
    <submittedName>
        <fullName evidence="2">CRP/FNR family transcriptional regulator</fullName>
    </submittedName>
</protein>
<dbReference type="PROSITE" id="PS51063">
    <property type="entry name" value="HTH_CRP_2"/>
    <property type="match status" value="1"/>
</dbReference>
<evidence type="ECO:0000259" key="1">
    <source>
        <dbReference type="PROSITE" id="PS51063"/>
    </source>
</evidence>
<dbReference type="Pfam" id="PF13545">
    <property type="entry name" value="HTH_Crp_2"/>
    <property type="match status" value="1"/>
</dbReference>
<sequence>MSSWLLLAHDRVDGDELAITQQTIANMLGVRREGVTMAAGYLQDAGLIRQRRACITVLDREGLERYACECHDLIRAKYRSLLGEHGNLSMAPIRAPMPEPVSVFSVHAA</sequence>
<dbReference type="Proteomes" id="UP000004682">
    <property type="component" value="Unassembled WGS sequence"/>
</dbReference>
<dbReference type="EMBL" id="JH692071">
    <property type="protein sequence ID" value="EIP84767.1"/>
    <property type="molecule type" value="Genomic_DNA"/>
</dbReference>
<gene>
    <name evidence="2" type="ORF">A33K_18622</name>
</gene>
<organism evidence="2 3">
    <name type="scientific">Burkholderia humptydooensis MSMB43</name>
    <dbReference type="NCBI Taxonomy" id="441157"/>
    <lineage>
        <taxon>Bacteria</taxon>
        <taxon>Pseudomonadati</taxon>
        <taxon>Pseudomonadota</taxon>
        <taxon>Betaproteobacteria</taxon>
        <taxon>Burkholderiales</taxon>
        <taxon>Burkholderiaceae</taxon>
        <taxon>Burkholderia</taxon>
        <taxon>pseudomallei group</taxon>
    </lineage>
</organism>
<dbReference type="SUPFAM" id="SSF46785">
    <property type="entry name" value="Winged helix' DNA-binding domain"/>
    <property type="match status" value="1"/>
</dbReference>
<accession>A0ABN0FXR3</accession>
<proteinExistence type="predicted"/>
<keyword evidence="3" id="KW-1185">Reference proteome</keyword>
<feature type="domain" description="HTH crp-type" evidence="1">
    <location>
        <begin position="1"/>
        <end position="61"/>
    </location>
</feature>
<evidence type="ECO:0000313" key="3">
    <source>
        <dbReference type="Proteomes" id="UP000004682"/>
    </source>
</evidence>
<dbReference type="Gene3D" id="1.10.10.10">
    <property type="entry name" value="Winged helix-like DNA-binding domain superfamily/Winged helix DNA-binding domain"/>
    <property type="match status" value="1"/>
</dbReference>
<dbReference type="InterPro" id="IPR012318">
    <property type="entry name" value="HTH_CRP"/>
</dbReference>
<reference evidence="3" key="1">
    <citation type="journal article" date="2012" name="J. Bacteriol.">
        <title>Revised Genome Sequence of Burkholderia thailandensis MSMB43 with Improved Annotation.</title>
        <authorList>
            <person name="Zhuo Y."/>
            <person name="Liu L."/>
            <person name="Wang Q."/>
            <person name="Liu X."/>
            <person name="Ren B."/>
            <person name="Liu M."/>
            <person name="Ni P."/>
            <person name="Cheng Y.Q."/>
            <person name="Zhang L."/>
        </authorList>
    </citation>
    <scope>NUCLEOTIDE SEQUENCE [LARGE SCALE GENOMIC DNA]</scope>
    <source>
        <strain evidence="3">MSMB43</strain>
    </source>
</reference>
<name>A0ABN0FXR3_9BURK</name>